<dbReference type="SUPFAM" id="SSF51338">
    <property type="entry name" value="Composite domain of metallo-dependent hydrolases"/>
    <property type="match status" value="1"/>
</dbReference>
<keyword evidence="5" id="KW-1185">Reference proteome</keyword>
<dbReference type="InterPro" id="IPR032466">
    <property type="entry name" value="Metal_Hydrolase"/>
</dbReference>
<protein>
    <submittedName>
        <fullName evidence="4">Cytosine/adenosine deaminase-related metal-dependent hydrolase</fullName>
    </submittedName>
</protein>
<accession>A0ABU1YRS1</accession>
<dbReference type="InterPro" id="IPR006680">
    <property type="entry name" value="Amidohydro-rel"/>
</dbReference>
<dbReference type="EMBL" id="JAVDXU010000003">
    <property type="protein sequence ID" value="MDR7271552.1"/>
    <property type="molecule type" value="Genomic_DNA"/>
</dbReference>
<dbReference type="SUPFAM" id="SSF51556">
    <property type="entry name" value="Metallo-dependent hydrolases"/>
    <property type="match status" value="1"/>
</dbReference>
<dbReference type="PANTHER" id="PTHR43794">
    <property type="entry name" value="AMINOHYDROLASE SSNA-RELATED"/>
    <property type="match status" value="1"/>
</dbReference>
<evidence type="ECO:0000259" key="3">
    <source>
        <dbReference type="Pfam" id="PF01979"/>
    </source>
</evidence>
<dbReference type="Gene3D" id="3.20.20.140">
    <property type="entry name" value="Metal-dependent hydrolases"/>
    <property type="match status" value="2"/>
</dbReference>
<proteinExistence type="inferred from homology"/>
<organism evidence="4 5">
    <name type="scientific">Roseateles saccharophilus</name>
    <name type="common">Pseudomonas saccharophila</name>
    <dbReference type="NCBI Taxonomy" id="304"/>
    <lineage>
        <taxon>Bacteria</taxon>
        <taxon>Pseudomonadati</taxon>
        <taxon>Pseudomonadota</taxon>
        <taxon>Betaproteobacteria</taxon>
        <taxon>Burkholderiales</taxon>
        <taxon>Sphaerotilaceae</taxon>
        <taxon>Roseateles</taxon>
    </lineage>
</organism>
<evidence type="ECO:0000256" key="1">
    <source>
        <dbReference type="ARBA" id="ARBA00006745"/>
    </source>
</evidence>
<reference evidence="4 5" key="1">
    <citation type="submission" date="2023-07" db="EMBL/GenBank/DDBJ databases">
        <title>Sorghum-associated microbial communities from plants grown in Nebraska, USA.</title>
        <authorList>
            <person name="Schachtman D."/>
        </authorList>
    </citation>
    <scope>NUCLEOTIDE SEQUENCE [LARGE SCALE GENOMIC DNA]</scope>
    <source>
        <strain evidence="4 5">BE314</strain>
    </source>
</reference>
<comment type="caution">
    <text evidence="4">The sequence shown here is derived from an EMBL/GenBank/DDBJ whole genome shotgun (WGS) entry which is preliminary data.</text>
</comment>
<feature type="domain" description="Amidohydrolase-related" evidence="3">
    <location>
        <begin position="164"/>
        <end position="301"/>
    </location>
</feature>
<evidence type="ECO:0000313" key="4">
    <source>
        <dbReference type="EMBL" id="MDR7271552.1"/>
    </source>
</evidence>
<dbReference type="Proteomes" id="UP001180453">
    <property type="component" value="Unassembled WGS sequence"/>
</dbReference>
<evidence type="ECO:0000256" key="2">
    <source>
        <dbReference type="ARBA" id="ARBA00022801"/>
    </source>
</evidence>
<dbReference type="Pfam" id="PF01979">
    <property type="entry name" value="Amidohydro_1"/>
    <property type="match status" value="1"/>
</dbReference>
<dbReference type="InterPro" id="IPR050287">
    <property type="entry name" value="MTA/SAH_deaminase"/>
</dbReference>
<evidence type="ECO:0000313" key="5">
    <source>
        <dbReference type="Proteomes" id="UP001180453"/>
    </source>
</evidence>
<dbReference type="RefSeq" id="WP_310268975.1">
    <property type="nucleotide sequence ID" value="NZ_JAVDXU010000003.1"/>
</dbReference>
<name>A0ABU1YRS1_ROSSA</name>
<gene>
    <name evidence="4" type="ORF">J2X20_004220</name>
</gene>
<keyword evidence="2 4" id="KW-0378">Hydrolase</keyword>
<comment type="similarity">
    <text evidence="1">Belongs to the metallo-dependent hydrolases superfamily. ATZ/TRZ family.</text>
</comment>
<sequence length="369" mass="39616">MSWRFVNAADGMSLSTDGDRIAATSDGQRIDLSGARLLPGLINAHDHLHLNGALPRLKFRDRYRNAGEWIADITPRLSTDPELLAHRSRPRAKRLLAGGLKNLLSGVTTVLHHDPRNPVLDEADFPVDVPESGGWSHSLALDGEEAVRASFEATPAGRSWIIHAAEGTDNAAALEFDRLEALGCIAPGTLLVHGLGLTAAQQRRLVHAGAGVVWCPGSNLHLFGRTLDPDWLLARGLLVLGSDSRISGGRDLLAELALVRELTGWSEERLETWVTADAARLLGLHDRGRLEPGLRADLIALPPGLPLSRATRADLRLVVVAGRPLYADADLGEALGLVPVRVDGRPKALAPHLLLPEPGLELLLEEALA</sequence>
<dbReference type="GO" id="GO:0016787">
    <property type="term" value="F:hydrolase activity"/>
    <property type="evidence" value="ECO:0007669"/>
    <property type="project" value="UniProtKB-KW"/>
</dbReference>
<dbReference type="PANTHER" id="PTHR43794:SF11">
    <property type="entry name" value="AMIDOHYDROLASE-RELATED DOMAIN-CONTAINING PROTEIN"/>
    <property type="match status" value="1"/>
</dbReference>
<dbReference type="Gene3D" id="2.30.40.10">
    <property type="entry name" value="Urease, subunit C, domain 1"/>
    <property type="match status" value="1"/>
</dbReference>
<dbReference type="InterPro" id="IPR011059">
    <property type="entry name" value="Metal-dep_hydrolase_composite"/>
</dbReference>